<feature type="region of interest" description="Disordered" evidence="1">
    <location>
        <begin position="1"/>
        <end position="51"/>
    </location>
</feature>
<proteinExistence type="predicted"/>
<accession>A0A0P0V567</accession>
<sequence>SSSCPCRACTRRSPSPRRRHTAPRISSARNSSAAQFRSGQRRRRRRRRQTERQGFGCVVVWYLVGVGEGAEGADGGGGRGGEEEEAAAEVRRGAPGRLQLPPRAGVASAAAELHGRAERGSPLARSLPGRTSSGRDVSLRFP</sequence>
<keyword evidence="3" id="KW-1185">Reference proteome</keyword>
<name>A0A0P0V567_ORYSJ</name>
<evidence type="ECO:0000313" key="2">
    <source>
        <dbReference type="EMBL" id="BAS73134.1"/>
    </source>
</evidence>
<evidence type="ECO:0000256" key="1">
    <source>
        <dbReference type="SAM" id="MobiDB-lite"/>
    </source>
</evidence>
<reference evidence="3" key="1">
    <citation type="journal article" date="2005" name="Nature">
        <title>The map-based sequence of the rice genome.</title>
        <authorList>
            <consortium name="International rice genome sequencing project (IRGSP)"/>
            <person name="Matsumoto T."/>
            <person name="Wu J."/>
            <person name="Kanamori H."/>
            <person name="Katayose Y."/>
            <person name="Fujisawa M."/>
            <person name="Namiki N."/>
            <person name="Mizuno H."/>
            <person name="Yamamoto K."/>
            <person name="Antonio B.A."/>
            <person name="Baba T."/>
            <person name="Sakata K."/>
            <person name="Nagamura Y."/>
            <person name="Aoki H."/>
            <person name="Arikawa K."/>
            <person name="Arita K."/>
            <person name="Bito T."/>
            <person name="Chiden Y."/>
            <person name="Fujitsuka N."/>
            <person name="Fukunaka R."/>
            <person name="Hamada M."/>
            <person name="Harada C."/>
            <person name="Hayashi A."/>
            <person name="Hijishita S."/>
            <person name="Honda M."/>
            <person name="Hosokawa S."/>
            <person name="Ichikawa Y."/>
            <person name="Idonuma A."/>
            <person name="Iijima M."/>
            <person name="Ikeda M."/>
            <person name="Ikeno M."/>
            <person name="Ito K."/>
            <person name="Ito S."/>
            <person name="Ito T."/>
            <person name="Ito Y."/>
            <person name="Ito Y."/>
            <person name="Iwabuchi A."/>
            <person name="Kamiya K."/>
            <person name="Karasawa W."/>
            <person name="Kurita K."/>
            <person name="Katagiri S."/>
            <person name="Kikuta A."/>
            <person name="Kobayashi H."/>
            <person name="Kobayashi N."/>
            <person name="Machita K."/>
            <person name="Maehara T."/>
            <person name="Masukawa M."/>
            <person name="Mizubayashi T."/>
            <person name="Mukai Y."/>
            <person name="Nagasaki H."/>
            <person name="Nagata Y."/>
            <person name="Naito S."/>
            <person name="Nakashima M."/>
            <person name="Nakama Y."/>
            <person name="Nakamichi Y."/>
            <person name="Nakamura M."/>
            <person name="Meguro A."/>
            <person name="Negishi M."/>
            <person name="Ohta I."/>
            <person name="Ohta T."/>
            <person name="Okamoto M."/>
            <person name="Ono N."/>
            <person name="Saji S."/>
            <person name="Sakaguchi M."/>
            <person name="Sakai K."/>
            <person name="Shibata M."/>
            <person name="Shimokawa T."/>
            <person name="Song J."/>
            <person name="Takazaki Y."/>
            <person name="Terasawa K."/>
            <person name="Tsugane M."/>
            <person name="Tsuji K."/>
            <person name="Ueda S."/>
            <person name="Waki K."/>
            <person name="Yamagata H."/>
            <person name="Yamamoto M."/>
            <person name="Yamamoto S."/>
            <person name="Yamane H."/>
            <person name="Yoshiki S."/>
            <person name="Yoshihara R."/>
            <person name="Yukawa K."/>
            <person name="Zhong H."/>
            <person name="Yano M."/>
            <person name="Yuan Q."/>
            <person name="Ouyang S."/>
            <person name="Liu J."/>
            <person name="Jones K.M."/>
            <person name="Gansberger K."/>
            <person name="Moffat K."/>
            <person name="Hill J."/>
            <person name="Bera J."/>
            <person name="Fadrosh D."/>
            <person name="Jin S."/>
            <person name="Johri S."/>
            <person name="Kim M."/>
            <person name="Overton L."/>
            <person name="Reardon M."/>
            <person name="Tsitrin T."/>
            <person name="Vuong H."/>
            <person name="Weaver B."/>
            <person name="Ciecko A."/>
            <person name="Tallon L."/>
            <person name="Jackson J."/>
            <person name="Pai G."/>
            <person name="Aken S.V."/>
            <person name="Utterback T."/>
            <person name="Reidmuller S."/>
            <person name="Feldblyum T."/>
            <person name="Hsiao J."/>
            <person name="Zismann V."/>
            <person name="Iobst S."/>
            <person name="de Vazeille A.R."/>
            <person name="Buell C.R."/>
            <person name="Ying K."/>
            <person name="Li Y."/>
            <person name="Lu T."/>
            <person name="Huang Y."/>
            <person name="Zhao Q."/>
            <person name="Feng Q."/>
            <person name="Zhang L."/>
            <person name="Zhu J."/>
            <person name="Weng Q."/>
            <person name="Mu J."/>
            <person name="Lu Y."/>
            <person name="Fan D."/>
            <person name="Liu Y."/>
            <person name="Guan J."/>
            <person name="Zhang Y."/>
            <person name="Yu S."/>
            <person name="Liu X."/>
            <person name="Zhang Y."/>
            <person name="Hong G."/>
            <person name="Han B."/>
            <person name="Choisne N."/>
            <person name="Demange N."/>
            <person name="Orjeda G."/>
            <person name="Samain S."/>
            <person name="Cattolico L."/>
            <person name="Pelletier E."/>
            <person name="Couloux A."/>
            <person name="Segurens B."/>
            <person name="Wincker P."/>
            <person name="D'Hont A."/>
            <person name="Scarpelli C."/>
            <person name="Weissenbach J."/>
            <person name="Salanoubat M."/>
            <person name="Quetier F."/>
            <person name="Yu Y."/>
            <person name="Kim H.R."/>
            <person name="Rambo T."/>
            <person name="Currie J."/>
            <person name="Collura K."/>
            <person name="Luo M."/>
            <person name="Yang T."/>
            <person name="Ammiraju J.S.S."/>
            <person name="Engler F."/>
            <person name="Soderlund C."/>
            <person name="Wing R.A."/>
            <person name="Palmer L.E."/>
            <person name="de la Bastide M."/>
            <person name="Spiegel L."/>
            <person name="Nascimento L."/>
            <person name="Zutavern T."/>
            <person name="O'Shaughnessy A."/>
            <person name="Dike S."/>
            <person name="Dedhia N."/>
            <person name="Preston R."/>
            <person name="Balija V."/>
            <person name="McCombie W.R."/>
            <person name="Chow T."/>
            <person name="Chen H."/>
            <person name="Chung M."/>
            <person name="Chen C."/>
            <person name="Shaw J."/>
            <person name="Wu H."/>
            <person name="Hsiao K."/>
            <person name="Chao Y."/>
            <person name="Chu M."/>
            <person name="Cheng C."/>
            <person name="Hour A."/>
            <person name="Lee P."/>
            <person name="Lin S."/>
            <person name="Lin Y."/>
            <person name="Liou J."/>
            <person name="Liu S."/>
            <person name="Hsing Y."/>
            <person name="Raghuvanshi S."/>
            <person name="Mohanty A."/>
            <person name="Bharti A.K."/>
            <person name="Gaur A."/>
            <person name="Gupta V."/>
            <person name="Kumar D."/>
            <person name="Ravi V."/>
            <person name="Vij S."/>
            <person name="Kapur A."/>
            <person name="Khurana P."/>
            <person name="Khurana P."/>
            <person name="Khurana J.P."/>
            <person name="Tyagi A.K."/>
            <person name="Gaikwad K."/>
            <person name="Singh A."/>
            <person name="Dalal V."/>
            <person name="Srivastava S."/>
            <person name="Dixit A."/>
            <person name="Pal A.K."/>
            <person name="Ghazi I.A."/>
            <person name="Yadav M."/>
            <person name="Pandit A."/>
            <person name="Bhargava A."/>
            <person name="Sureshbabu K."/>
            <person name="Batra K."/>
            <person name="Sharma T.R."/>
            <person name="Mohapatra T."/>
            <person name="Singh N.K."/>
            <person name="Messing J."/>
            <person name="Nelson A.B."/>
            <person name="Fuks G."/>
            <person name="Kavchok S."/>
            <person name="Keizer G."/>
            <person name="Linton E."/>
            <person name="Llaca V."/>
            <person name="Song R."/>
            <person name="Tanyolac B."/>
            <person name="Young S."/>
            <person name="Ho-Il K."/>
            <person name="Hahn J.H."/>
            <person name="Sangsakoo G."/>
            <person name="Vanavichit A."/>
            <person name="de Mattos Luiz.A.T."/>
            <person name="Zimmer P.D."/>
            <person name="Malone G."/>
            <person name="Dellagostin O."/>
            <person name="de Oliveira A.C."/>
            <person name="Bevan M."/>
            <person name="Bancroft I."/>
            <person name="Minx P."/>
            <person name="Cordum H."/>
            <person name="Wilson R."/>
            <person name="Cheng Z."/>
            <person name="Jin W."/>
            <person name="Jiang J."/>
            <person name="Leong S.A."/>
            <person name="Iwama H."/>
            <person name="Gojobori T."/>
            <person name="Itoh T."/>
            <person name="Niimura Y."/>
            <person name="Fujii Y."/>
            <person name="Habara T."/>
            <person name="Sakai H."/>
            <person name="Sato Y."/>
            <person name="Wilson G."/>
            <person name="Kumar K."/>
            <person name="McCouch S."/>
            <person name="Juretic N."/>
            <person name="Hoen D."/>
            <person name="Wright S."/>
            <person name="Bruskiewich R."/>
            <person name="Bureau T."/>
            <person name="Miyao A."/>
            <person name="Hirochika H."/>
            <person name="Nishikawa T."/>
            <person name="Kadowaki K."/>
            <person name="Sugiura M."/>
            <person name="Burr B."/>
            <person name="Sasaki T."/>
        </authorList>
    </citation>
    <scope>NUCLEOTIDE SEQUENCE [LARGE SCALE GENOMIC DNA]</scope>
    <source>
        <strain evidence="3">cv. Nipponbare</strain>
    </source>
</reference>
<dbReference type="Gramene" id="Os01t0612750-00">
    <property type="protein sequence ID" value="Os01t0612750-00"/>
    <property type="gene ID" value="Os01g0612750"/>
</dbReference>
<feature type="region of interest" description="Disordered" evidence="1">
    <location>
        <begin position="69"/>
        <end position="142"/>
    </location>
</feature>
<reference evidence="2 3" key="2">
    <citation type="journal article" date="2013" name="Plant Cell Physiol.">
        <title>Rice Annotation Project Database (RAP-DB): an integrative and interactive database for rice genomics.</title>
        <authorList>
            <person name="Sakai H."/>
            <person name="Lee S.S."/>
            <person name="Tanaka T."/>
            <person name="Numa H."/>
            <person name="Kim J."/>
            <person name="Kawahara Y."/>
            <person name="Wakimoto H."/>
            <person name="Yang C.C."/>
            <person name="Iwamoto M."/>
            <person name="Abe T."/>
            <person name="Yamada Y."/>
            <person name="Muto A."/>
            <person name="Inokuchi H."/>
            <person name="Ikemura T."/>
            <person name="Matsumoto T."/>
            <person name="Sasaki T."/>
            <person name="Itoh T."/>
        </authorList>
    </citation>
    <scope>NUCLEOTIDE SEQUENCE [LARGE SCALE GENOMIC DNA]</scope>
    <source>
        <strain evidence="3">cv. Nipponbare</strain>
    </source>
</reference>
<feature type="compositionally biased region" description="Basic residues" evidence="1">
    <location>
        <begin position="39"/>
        <end position="49"/>
    </location>
</feature>
<dbReference type="AlphaFoldDB" id="A0A0P0V567"/>
<feature type="compositionally biased region" description="Gly residues" evidence="1">
    <location>
        <begin position="69"/>
        <end position="79"/>
    </location>
</feature>
<dbReference type="InParanoid" id="A0A0P0V567"/>
<dbReference type="Proteomes" id="UP000059680">
    <property type="component" value="Chromosome 1"/>
</dbReference>
<reference evidence="2 3" key="3">
    <citation type="journal article" date="2013" name="Rice">
        <title>Improvement of the Oryza sativa Nipponbare reference genome using next generation sequence and optical map data.</title>
        <authorList>
            <person name="Kawahara Y."/>
            <person name="de la Bastide M."/>
            <person name="Hamilton J.P."/>
            <person name="Kanamori H."/>
            <person name="McCombie W.R."/>
            <person name="Ouyang S."/>
            <person name="Schwartz D.C."/>
            <person name="Tanaka T."/>
            <person name="Wu J."/>
            <person name="Zhou S."/>
            <person name="Childs K.L."/>
            <person name="Davidson R.M."/>
            <person name="Lin H."/>
            <person name="Quesada-Ocampo L."/>
            <person name="Vaillancourt B."/>
            <person name="Sakai H."/>
            <person name="Lee S.S."/>
            <person name="Kim J."/>
            <person name="Numa H."/>
            <person name="Itoh T."/>
            <person name="Buell C.R."/>
            <person name="Matsumoto T."/>
        </authorList>
    </citation>
    <scope>NUCLEOTIDE SEQUENCE [LARGE SCALE GENOMIC DNA]</scope>
    <source>
        <strain evidence="3">cv. Nipponbare</strain>
    </source>
</reference>
<feature type="non-terminal residue" evidence="2">
    <location>
        <position position="1"/>
    </location>
</feature>
<dbReference type="EMBL" id="AP014957">
    <property type="protein sequence ID" value="BAS73134.1"/>
    <property type="molecule type" value="Genomic_DNA"/>
</dbReference>
<feature type="compositionally biased region" description="Polar residues" evidence="1">
    <location>
        <begin position="27"/>
        <end position="38"/>
    </location>
</feature>
<organism evidence="2 3">
    <name type="scientific">Oryza sativa subsp. japonica</name>
    <name type="common">Rice</name>
    <dbReference type="NCBI Taxonomy" id="39947"/>
    <lineage>
        <taxon>Eukaryota</taxon>
        <taxon>Viridiplantae</taxon>
        <taxon>Streptophyta</taxon>
        <taxon>Embryophyta</taxon>
        <taxon>Tracheophyta</taxon>
        <taxon>Spermatophyta</taxon>
        <taxon>Magnoliopsida</taxon>
        <taxon>Liliopsida</taxon>
        <taxon>Poales</taxon>
        <taxon>Poaceae</taxon>
        <taxon>BOP clade</taxon>
        <taxon>Oryzoideae</taxon>
        <taxon>Oryzeae</taxon>
        <taxon>Oryzinae</taxon>
        <taxon>Oryza</taxon>
        <taxon>Oryza sativa</taxon>
    </lineage>
</organism>
<protein>
    <submittedName>
        <fullName evidence="2">Os01g0612750 protein</fullName>
    </submittedName>
</protein>
<evidence type="ECO:0000313" key="3">
    <source>
        <dbReference type="Proteomes" id="UP000059680"/>
    </source>
</evidence>
<dbReference type="PaxDb" id="39947-A0A0P0V567"/>
<gene>
    <name evidence="2" type="ordered locus">Os01g0612750</name>
    <name evidence="2" type="ORF">OSNPB_010612750</name>
</gene>